<evidence type="ECO:0000313" key="1">
    <source>
        <dbReference type="Ensembl" id="ENSLLEP00000016954.1"/>
    </source>
</evidence>
<dbReference type="GeneTree" id="ENSGT01150000289238"/>
<accession>A0A8C5MQ13</accession>
<evidence type="ECO:0000313" key="2">
    <source>
        <dbReference type="Proteomes" id="UP000694569"/>
    </source>
</evidence>
<keyword evidence="2" id="KW-1185">Reference proteome</keyword>
<dbReference type="Ensembl" id="ENSLLET00000017599.1">
    <property type="protein sequence ID" value="ENSLLEP00000016954.1"/>
    <property type="gene ID" value="ENSLLEG00000010769.1"/>
</dbReference>
<protein>
    <submittedName>
        <fullName evidence="1">Uncharacterized protein</fullName>
    </submittedName>
</protein>
<sequence length="110" mass="11850">MSESPQSRCYPTGPHQGRCPTEPCCPGVFEPCCPGVFEPCCPGVFEPCCPGVFEPCCPGVFEPCCPGVFEPCCPGVFETFAGTLVTGVREGSTCLQDPLTLYFHSYCLFF</sequence>
<organism evidence="1 2">
    <name type="scientific">Leptobrachium leishanense</name>
    <name type="common">Leishan spiny toad</name>
    <dbReference type="NCBI Taxonomy" id="445787"/>
    <lineage>
        <taxon>Eukaryota</taxon>
        <taxon>Metazoa</taxon>
        <taxon>Chordata</taxon>
        <taxon>Craniata</taxon>
        <taxon>Vertebrata</taxon>
        <taxon>Euteleostomi</taxon>
        <taxon>Amphibia</taxon>
        <taxon>Batrachia</taxon>
        <taxon>Anura</taxon>
        <taxon>Pelobatoidea</taxon>
        <taxon>Megophryidae</taxon>
        <taxon>Leptobrachium</taxon>
    </lineage>
</organism>
<dbReference type="Pfam" id="PF02389">
    <property type="entry name" value="Cornifin"/>
    <property type="match status" value="1"/>
</dbReference>
<name>A0A8C5MQ13_9ANUR</name>
<dbReference type="AlphaFoldDB" id="A0A8C5MQ13"/>
<proteinExistence type="predicted"/>
<reference evidence="1" key="2">
    <citation type="submission" date="2025-09" db="UniProtKB">
        <authorList>
            <consortium name="Ensembl"/>
        </authorList>
    </citation>
    <scope>IDENTIFICATION</scope>
</reference>
<dbReference type="Proteomes" id="UP000694569">
    <property type="component" value="Unplaced"/>
</dbReference>
<reference evidence="1" key="1">
    <citation type="submission" date="2025-08" db="UniProtKB">
        <authorList>
            <consortium name="Ensembl"/>
        </authorList>
    </citation>
    <scope>IDENTIFICATION</scope>
</reference>